<dbReference type="Pfam" id="PF13715">
    <property type="entry name" value="CarbopepD_reg_2"/>
    <property type="match status" value="1"/>
</dbReference>
<keyword evidence="7 8" id="KW-0998">Cell outer membrane</keyword>
<dbReference type="InterPro" id="IPR039426">
    <property type="entry name" value="TonB-dep_rcpt-like"/>
</dbReference>
<keyword evidence="3 8" id="KW-1134">Transmembrane beta strand</keyword>
<comment type="similarity">
    <text evidence="8 9">Belongs to the TonB-dependent receptor family.</text>
</comment>
<evidence type="ECO:0000256" key="7">
    <source>
        <dbReference type="ARBA" id="ARBA00023237"/>
    </source>
</evidence>
<evidence type="ECO:0000256" key="8">
    <source>
        <dbReference type="PROSITE-ProRule" id="PRU01360"/>
    </source>
</evidence>
<evidence type="ECO:0000256" key="6">
    <source>
        <dbReference type="ARBA" id="ARBA00023136"/>
    </source>
</evidence>
<feature type="domain" description="TonB-dependent receptor plug" evidence="12">
    <location>
        <begin position="133"/>
        <end position="257"/>
    </location>
</feature>
<feature type="chain" id="PRO_5046618811" evidence="10">
    <location>
        <begin position="26"/>
        <end position="1214"/>
    </location>
</feature>
<keyword evidence="4 8" id="KW-0812">Transmembrane</keyword>
<evidence type="ECO:0000256" key="3">
    <source>
        <dbReference type="ARBA" id="ARBA00022452"/>
    </source>
</evidence>
<dbReference type="Pfam" id="PF07715">
    <property type="entry name" value="Plug"/>
    <property type="match status" value="1"/>
</dbReference>
<dbReference type="EMBL" id="JACOOJ010000013">
    <property type="protein sequence ID" value="MBC5632963.1"/>
    <property type="molecule type" value="Genomic_DNA"/>
</dbReference>
<dbReference type="SUPFAM" id="SSF49464">
    <property type="entry name" value="Carboxypeptidase regulatory domain-like"/>
    <property type="match status" value="1"/>
</dbReference>
<accession>A0ABR7DQI4</accession>
<evidence type="ECO:0000256" key="5">
    <source>
        <dbReference type="ARBA" id="ARBA00023077"/>
    </source>
</evidence>
<evidence type="ECO:0000256" key="2">
    <source>
        <dbReference type="ARBA" id="ARBA00022448"/>
    </source>
</evidence>
<evidence type="ECO:0000256" key="4">
    <source>
        <dbReference type="ARBA" id="ARBA00022692"/>
    </source>
</evidence>
<dbReference type="Gene3D" id="2.170.130.10">
    <property type="entry name" value="TonB-dependent receptor, plug domain"/>
    <property type="match status" value="1"/>
</dbReference>
<dbReference type="InterPro" id="IPR023997">
    <property type="entry name" value="TonB-dep_OMP_SusC/RagA_CS"/>
</dbReference>
<dbReference type="InterPro" id="IPR012910">
    <property type="entry name" value="Plug_dom"/>
</dbReference>
<evidence type="ECO:0000259" key="12">
    <source>
        <dbReference type="Pfam" id="PF07715"/>
    </source>
</evidence>
<evidence type="ECO:0000256" key="1">
    <source>
        <dbReference type="ARBA" id="ARBA00004571"/>
    </source>
</evidence>
<evidence type="ECO:0000313" key="13">
    <source>
        <dbReference type="EMBL" id="MBC5632963.1"/>
    </source>
</evidence>
<name>A0ABR7DQI4_9BACT</name>
<sequence length="1214" mass="133918">MLKRIKPVSMVLLASTLCFSGNIYAASSAGNPNTDISQQNAKVTGVVEDALGPVAGASVVIKGTTNGTMTDMDGNFTLDGVKKGDIIQISFIGYATQEIPYTGQASLSVHLEEDTQKLDEVVVTALGMKRDKKALGYAMQELKGDELLSSREPNLANSLSGKVSGLQIVRSSNGVGGSSKIVLRGNSSLTGSNQPLIVVDGTPMDNFTGGVDDVWGNSGTDMGNGLSDINPEDIESMTVLKGASAAALYGSRAGNGVILITTKSGRKNEGLGITVNAGITTESIFLKPDMQNSFGQGSVGVYDNQSRLSWGPKVEGQMVTDWLGHQVPLRTYDNIDAFFRTGTSFNEGVSFQQNINGTSVFTSINRSDDAGITPESKLNKTNITLRATTFLDKAEKWKVDAKVNYINMNAHNRPIQGVNPSNAFNTIYGLPRSLNVKEFKNSVDEEGNMIWWDASKNPQENPYWVTKYRQNNDTRNRLLGNVSLKYAPTNWFDIELRGGTDYYTTTKNEKVYAGGNTSPRGLYNEGSETFYENNYSFLATARKDNLLDRLGGFVTFGGNLMMQQRTKMYASAGELLVPNLFNTIYGLPRSLNVKEFKNSVDEEGNMIWWDASKNPQENPYWVTKYRQNNDTRNRLLGNVSLKYAPTNWFDIELRGGTDYYTTTKNEKVYAGGNTSPRGLYNEGSETFYENNYSFLATARKDNLLDRLGGFVTFGGNLMMQQRTKMYASAGELLVPNLFSLNNGINKPTVTSELIRRKMNSLYGSLQLNWDGYLFLDVTARNDWSSTMSKANRSYFYPSVSLSGVISDMLPKIGGSMPEWFTFAKVRASYAEVGNDLDPYQLYNNYTVGKDENGNTTAAPGQILFDSSVRSELIKSWEAGFDVRFIQNRLGLDFAWYKTNATRQLLNLPLDPFAGYSSRKVNAGNIQNEGLEISLNGAIFQSHDPQGFNWNATAQFSLNRNKIIDLYPGVTLYDIKTLDAIQIVAAQGSYYGDIYGQTFLRVTDKDSPHYGKVIVGDDGLPLISTEKSKVGNQSPDWMLGLTNSFSYKGFNLSFLVDFRIGGDIYSATASNLFLRGNAAGTVVNGERQDFVVPNTVVRKDGGYVENNVPVTHQNYWERIGSTGNYGLPEVFTYDATNIRLRNITLGYTFNRAMLKKTPFQRLNLSATCNNVWMIHYNLPGIDPESVSATNTNATGFENGAAPTSRSFTFNVTVGF</sequence>
<dbReference type="NCBIfam" id="TIGR04056">
    <property type="entry name" value="OMP_RagA_SusC"/>
    <property type="match status" value="1"/>
</dbReference>
<dbReference type="Proteomes" id="UP000651475">
    <property type="component" value="Unassembled WGS sequence"/>
</dbReference>
<dbReference type="PROSITE" id="PS52016">
    <property type="entry name" value="TONB_DEPENDENT_REC_3"/>
    <property type="match status" value="1"/>
</dbReference>
<dbReference type="InterPro" id="IPR023996">
    <property type="entry name" value="TonB-dep_OMP_SusC/RagA"/>
</dbReference>
<keyword evidence="6 8" id="KW-0472">Membrane</keyword>
<dbReference type="InterPro" id="IPR000531">
    <property type="entry name" value="Beta-barrel_TonB"/>
</dbReference>
<dbReference type="InterPro" id="IPR036942">
    <property type="entry name" value="Beta-barrel_TonB_sf"/>
</dbReference>
<gene>
    <name evidence="13" type="ORF">H8S65_09305</name>
</gene>
<dbReference type="NCBIfam" id="TIGR04057">
    <property type="entry name" value="SusC_RagA_signa"/>
    <property type="match status" value="1"/>
</dbReference>
<keyword evidence="10" id="KW-0732">Signal</keyword>
<evidence type="ECO:0000256" key="10">
    <source>
        <dbReference type="SAM" id="SignalP"/>
    </source>
</evidence>
<dbReference type="Pfam" id="PF00593">
    <property type="entry name" value="TonB_dep_Rec_b-barrel"/>
    <property type="match status" value="1"/>
</dbReference>
<dbReference type="RefSeq" id="WP_186929715.1">
    <property type="nucleotide sequence ID" value="NZ_JACOOJ010000013.1"/>
</dbReference>
<proteinExistence type="inferred from homology"/>
<keyword evidence="2 8" id="KW-0813">Transport</keyword>
<evidence type="ECO:0000256" key="9">
    <source>
        <dbReference type="RuleBase" id="RU003357"/>
    </source>
</evidence>
<keyword evidence="5 9" id="KW-0798">TonB box</keyword>
<dbReference type="Gene3D" id="2.60.40.1120">
    <property type="entry name" value="Carboxypeptidase-like, regulatory domain"/>
    <property type="match status" value="1"/>
</dbReference>
<comment type="caution">
    <text evidence="13">The sequence shown here is derived from an EMBL/GenBank/DDBJ whole genome shotgun (WGS) entry which is preliminary data.</text>
</comment>
<evidence type="ECO:0000259" key="11">
    <source>
        <dbReference type="Pfam" id="PF00593"/>
    </source>
</evidence>
<organism evidence="13 14">
    <name type="scientific">Parabacteroides hominis</name>
    <dbReference type="NCBI Taxonomy" id="2763057"/>
    <lineage>
        <taxon>Bacteria</taxon>
        <taxon>Pseudomonadati</taxon>
        <taxon>Bacteroidota</taxon>
        <taxon>Bacteroidia</taxon>
        <taxon>Bacteroidales</taxon>
        <taxon>Tannerellaceae</taxon>
        <taxon>Parabacteroides</taxon>
    </lineage>
</organism>
<feature type="domain" description="TonB-dependent receptor-like beta-barrel" evidence="11">
    <location>
        <begin position="610"/>
        <end position="1169"/>
    </location>
</feature>
<dbReference type="SUPFAM" id="SSF56935">
    <property type="entry name" value="Porins"/>
    <property type="match status" value="2"/>
</dbReference>
<feature type="signal peptide" evidence="10">
    <location>
        <begin position="1"/>
        <end position="25"/>
    </location>
</feature>
<reference evidence="13 14" key="1">
    <citation type="submission" date="2020-08" db="EMBL/GenBank/DDBJ databases">
        <title>Genome public.</title>
        <authorList>
            <person name="Liu C."/>
            <person name="Sun Q."/>
        </authorList>
    </citation>
    <scope>NUCLEOTIDE SEQUENCE [LARGE SCALE GENOMIC DNA]</scope>
    <source>
        <strain evidence="13 14">NSJ-79</strain>
    </source>
</reference>
<dbReference type="Gene3D" id="2.40.170.20">
    <property type="entry name" value="TonB-dependent receptor, beta-barrel domain"/>
    <property type="match status" value="1"/>
</dbReference>
<protein>
    <submittedName>
        <fullName evidence="13">SusC/RagA family TonB-linked outer membrane protein</fullName>
    </submittedName>
</protein>
<dbReference type="InterPro" id="IPR008969">
    <property type="entry name" value="CarboxyPept-like_regulatory"/>
</dbReference>
<keyword evidence="14" id="KW-1185">Reference proteome</keyword>
<dbReference type="InterPro" id="IPR037066">
    <property type="entry name" value="Plug_dom_sf"/>
</dbReference>
<comment type="subcellular location">
    <subcellularLocation>
        <location evidence="1 8">Cell outer membrane</location>
        <topology evidence="1 8">Multi-pass membrane protein</topology>
    </subcellularLocation>
</comment>
<evidence type="ECO:0000313" key="14">
    <source>
        <dbReference type="Proteomes" id="UP000651475"/>
    </source>
</evidence>